<gene>
    <name evidence="1" type="ORF">TKK_011144</name>
</gene>
<evidence type="ECO:0000313" key="2">
    <source>
        <dbReference type="Proteomes" id="UP001627154"/>
    </source>
</evidence>
<reference evidence="1 2" key="1">
    <citation type="journal article" date="2024" name="bioRxiv">
        <title>A reference genome for Trichogramma kaykai: A tiny desert-dwelling parasitoid wasp with competing sex-ratio distorters.</title>
        <authorList>
            <person name="Culotta J."/>
            <person name="Lindsey A.R."/>
        </authorList>
    </citation>
    <scope>NUCLEOTIDE SEQUENCE [LARGE SCALE GENOMIC DNA]</scope>
    <source>
        <strain evidence="1 2">KSX58</strain>
    </source>
</reference>
<dbReference type="AlphaFoldDB" id="A0ABD2WMM7"/>
<organism evidence="1 2">
    <name type="scientific">Trichogramma kaykai</name>
    <dbReference type="NCBI Taxonomy" id="54128"/>
    <lineage>
        <taxon>Eukaryota</taxon>
        <taxon>Metazoa</taxon>
        <taxon>Ecdysozoa</taxon>
        <taxon>Arthropoda</taxon>
        <taxon>Hexapoda</taxon>
        <taxon>Insecta</taxon>
        <taxon>Pterygota</taxon>
        <taxon>Neoptera</taxon>
        <taxon>Endopterygota</taxon>
        <taxon>Hymenoptera</taxon>
        <taxon>Apocrita</taxon>
        <taxon>Proctotrupomorpha</taxon>
        <taxon>Chalcidoidea</taxon>
        <taxon>Trichogrammatidae</taxon>
        <taxon>Trichogramma</taxon>
    </lineage>
</organism>
<dbReference type="EMBL" id="JBJJXI010000092">
    <property type="protein sequence ID" value="KAL3394089.1"/>
    <property type="molecule type" value="Genomic_DNA"/>
</dbReference>
<dbReference type="Proteomes" id="UP001627154">
    <property type="component" value="Unassembled WGS sequence"/>
</dbReference>
<sequence length="242" mass="25860">MAAQQTEQRRLIAENSRVIKELDQRTATEVSDLRGQLANSSNEITALRSDLNSAAAASSHPVSAAHLNLLSSADPCEVRIAGIPSVVTDDFATSESVLRALQLERLASLILRVCARSPRTPASVEPGVVPVSSVGACRTIVVCLASAGARDMLLAAAPKLRLLTLGSIFGTAESGPDGLRMLAILPGPLYGLFKKCQTASRFLHYAPPIVRSLRIYIRQSRESPLIPITCEADLGRLKPHSF</sequence>
<comment type="caution">
    <text evidence="1">The sequence shown here is derived from an EMBL/GenBank/DDBJ whole genome shotgun (WGS) entry which is preliminary data.</text>
</comment>
<proteinExistence type="predicted"/>
<protein>
    <submittedName>
        <fullName evidence="1">Uncharacterized protein</fullName>
    </submittedName>
</protein>
<evidence type="ECO:0000313" key="1">
    <source>
        <dbReference type="EMBL" id="KAL3394089.1"/>
    </source>
</evidence>
<name>A0ABD2WMM7_9HYME</name>
<keyword evidence="2" id="KW-1185">Reference proteome</keyword>
<accession>A0ABD2WMM7</accession>